<feature type="transmembrane region" description="Helical" evidence="1">
    <location>
        <begin position="72"/>
        <end position="92"/>
    </location>
</feature>
<dbReference type="KEGG" id="bbat:Bdt_1185"/>
<feature type="transmembrane region" description="Helical" evidence="1">
    <location>
        <begin position="41"/>
        <end position="60"/>
    </location>
</feature>
<reference evidence="3 4" key="1">
    <citation type="journal article" date="2012" name="BMC Genomics">
        <title>Genome analysis of a simultaneously predatory and prey-independent, novel Bdellovibrio bacteriovorus from the River Tiber, supports in silico predictions of both ancient and recent lateral gene transfer from diverse bacteria.</title>
        <authorList>
            <person name="Hobley L."/>
            <person name="Lerner T.R."/>
            <person name="Williams L.E."/>
            <person name="Lambert C."/>
            <person name="Till R."/>
            <person name="Milner D.S."/>
            <person name="Basford S.M."/>
            <person name="Capeness M.J."/>
            <person name="Fenton A.K."/>
            <person name="Atterbury R.J."/>
            <person name="Harris M.A."/>
            <person name="Sockett R.E."/>
        </authorList>
    </citation>
    <scope>NUCLEOTIDE SEQUENCE [LARGE SCALE GENOMIC DNA]</scope>
    <source>
        <strain evidence="3 4">Tiberius</strain>
    </source>
</reference>
<organism evidence="3 4">
    <name type="scientific">Bdellovibrio bacteriovorus str. Tiberius</name>
    <dbReference type="NCBI Taxonomy" id="1069642"/>
    <lineage>
        <taxon>Bacteria</taxon>
        <taxon>Pseudomonadati</taxon>
        <taxon>Bdellovibrionota</taxon>
        <taxon>Bdellovibrionia</taxon>
        <taxon>Bdellovibrionales</taxon>
        <taxon>Pseudobdellovibrionaceae</taxon>
        <taxon>Bdellovibrio</taxon>
    </lineage>
</organism>
<dbReference type="InterPro" id="IPR007621">
    <property type="entry name" value="TPM_dom"/>
</dbReference>
<keyword evidence="1" id="KW-0472">Membrane</keyword>
<dbReference type="EMBL" id="CP002930">
    <property type="protein sequence ID" value="AFY00885.1"/>
    <property type="molecule type" value="Genomic_DNA"/>
</dbReference>
<evidence type="ECO:0000256" key="1">
    <source>
        <dbReference type="SAM" id="Phobius"/>
    </source>
</evidence>
<gene>
    <name evidence="3" type="ORF">Bdt_1185</name>
</gene>
<dbReference type="AlphaFoldDB" id="K7YW18"/>
<evidence type="ECO:0000259" key="2">
    <source>
        <dbReference type="Pfam" id="PF04536"/>
    </source>
</evidence>
<dbReference type="RefSeq" id="WP_015090351.1">
    <property type="nucleotide sequence ID" value="NC_019567.1"/>
</dbReference>
<dbReference type="OrthoDB" id="5292047at2"/>
<protein>
    <recommendedName>
        <fullName evidence="2">TPM domain-containing protein</fullName>
    </recommendedName>
</protein>
<dbReference type="Proteomes" id="UP000010074">
    <property type="component" value="Chromosome"/>
</dbReference>
<dbReference type="STRING" id="1069642.Bdt_1185"/>
<accession>K7YW18</accession>
<keyword evidence="1" id="KW-1133">Transmembrane helix</keyword>
<feature type="domain" description="TPM" evidence="2">
    <location>
        <begin position="119"/>
        <end position="189"/>
    </location>
</feature>
<evidence type="ECO:0000313" key="4">
    <source>
        <dbReference type="Proteomes" id="UP000010074"/>
    </source>
</evidence>
<dbReference type="HOGENOM" id="CLU_086382_0_0_7"/>
<dbReference type="PANTHER" id="PTHR30373">
    <property type="entry name" value="UPF0603 PROTEIN YGCG"/>
    <property type="match status" value="1"/>
</dbReference>
<evidence type="ECO:0000313" key="3">
    <source>
        <dbReference type="EMBL" id="AFY00885.1"/>
    </source>
</evidence>
<proteinExistence type="predicted"/>
<dbReference type="Gene3D" id="3.10.310.50">
    <property type="match status" value="1"/>
</dbReference>
<keyword evidence="1" id="KW-0812">Transmembrane</keyword>
<dbReference type="Pfam" id="PF04536">
    <property type="entry name" value="TPM_phosphatase"/>
    <property type="match status" value="1"/>
</dbReference>
<name>K7YW18_BDEBC</name>
<sequence length="214" mass="24075">MAWINKYLSEADLARIEAAISKMEEATSGEIVPVIVRRSSAVGHVPLTLTLLLTLFLVIVEFPFSDWLWVTPWVYLWPVIVVAFYALSHVLAKSKWIQKLFVPEKDEVDSVHQRAHLEFYLNRIHRTEGGTGVLIFVSVMEKKAVVLADEGISKKLPKEHWDEILGILGKSLHQGQWAQGFVAAIEACGKDLQTHFPLASAGTNELKNHLIIKD</sequence>
<dbReference type="PANTHER" id="PTHR30373:SF8">
    <property type="entry name" value="BLL7265 PROTEIN"/>
    <property type="match status" value="1"/>
</dbReference>
<dbReference type="PATRIC" id="fig|1069642.3.peg.1170"/>